<protein>
    <submittedName>
        <fullName evidence="4">Quinoprotein relay system zinc metallohydrolase 1</fullName>
    </submittedName>
</protein>
<name>A0ABY7TLE7_9SPHN</name>
<sequence>MRRVDRRAVLAGLGALPLIGAAPAPTHSYTITPEPIGDGIWIVRGADAPIEAANGGAIANITIITTPKGTVLVDAGPSLRYGTQLKAVAEALGKGPVVRVYATHLHPDHSFGIAAFDPGIVAATGGTIDEMGVEGAGFSDGMYRLLGDWMRGTELPRPGRRIGDGMEDFGGRILRSISLAGHSGSDLAILDERTGILIAGDLVFHDRAPSTPHADLAKWRGALDALKALPHKSVVPGHGPFDPTPATAIDQTRDWIDWLEGAMTQAVASGLDMVEAGEMDIPARFSGIAAARYEVRRSASHLYPGLEAKLLPRVDEKN</sequence>
<feature type="domain" description="Metallo-beta-lactamase" evidence="3">
    <location>
        <begin position="58"/>
        <end position="238"/>
    </location>
</feature>
<dbReference type="Proteomes" id="UP001220395">
    <property type="component" value="Chromosome"/>
</dbReference>
<dbReference type="PANTHER" id="PTHR42951">
    <property type="entry name" value="METALLO-BETA-LACTAMASE DOMAIN-CONTAINING"/>
    <property type="match status" value="1"/>
</dbReference>
<dbReference type="SMART" id="SM00849">
    <property type="entry name" value="Lactamase_B"/>
    <property type="match status" value="1"/>
</dbReference>
<dbReference type="SUPFAM" id="SSF56281">
    <property type="entry name" value="Metallo-hydrolase/oxidoreductase"/>
    <property type="match status" value="1"/>
</dbReference>
<dbReference type="CDD" id="cd16282">
    <property type="entry name" value="metallo-hydrolase-like_MBL-fold"/>
    <property type="match status" value="1"/>
</dbReference>
<proteinExistence type="inferred from homology"/>
<dbReference type="InterPro" id="IPR050855">
    <property type="entry name" value="NDM-1-like"/>
</dbReference>
<dbReference type="Pfam" id="PF00753">
    <property type="entry name" value="Lactamase_B"/>
    <property type="match status" value="1"/>
</dbReference>
<organism evidence="4 5">
    <name type="scientific">Sphingomonas naphthae</name>
    <dbReference type="NCBI Taxonomy" id="1813468"/>
    <lineage>
        <taxon>Bacteria</taxon>
        <taxon>Pseudomonadati</taxon>
        <taxon>Pseudomonadota</taxon>
        <taxon>Alphaproteobacteria</taxon>
        <taxon>Sphingomonadales</taxon>
        <taxon>Sphingomonadaceae</taxon>
        <taxon>Sphingomonas</taxon>
    </lineage>
</organism>
<dbReference type="Gene3D" id="3.60.15.10">
    <property type="entry name" value="Ribonuclease Z/Hydroxyacylglutathione hydrolase-like"/>
    <property type="match status" value="1"/>
</dbReference>
<dbReference type="InterPro" id="IPR030811">
    <property type="entry name" value="SoxH-rel_PQQ_1"/>
</dbReference>
<accession>A0ABY7TLE7</accession>
<dbReference type="NCBIfam" id="TIGR04558">
    <property type="entry name" value="SoxH_rel_PQQ_1"/>
    <property type="match status" value="1"/>
</dbReference>
<evidence type="ECO:0000256" key="2">
    <source>
        <dbReference type="SAM" id="SignalP"/>
    </source>
</evidence>
<feature type="signal peptide" evidence="2">
    <location>
        <begin position="1"/>
        <end position="24"/>
    </location>
</feature>
<dbReference type="InterPro" id="IPR001279">
    <property type="entry name" value="Metallo-B-lactamas"/>
</dbReference>
<keyword evidence="2" id="KW-0732">Signal</keyword>
<reference evidence="4 5" key="1">
    <citation type="submission" date="2023-02" db="EMBL/GenBank/DDBJ databases">
        <title>Genome sequence of Sphingomonas naphthae.</title>
        <authorList>
            <person name="Kim S."/>
            <person name="Heo J."/>
            <person name="Kwon S.-W."/>
        </authorList>
    </citation>
    <scope>NUCLEOTIDE SEQUENCE [LARGE SCALE GENOMIC DNA]</scope>
    <source>
        <strain evidence="4 5">KACC 18716</strain>
    </source>
</reference>
<dbReference type="InterPro" id="IPR036866">
    <property type="entry name" value="RibonucZ/Hydroxyglut_hydro"/>
</dbReference>
<evidence type="ECO:0000256" key="1">
    <source>
        <dbReference type="ARBA" id="ARBA00005250"/>
    </source>
</evidence>
<gene>
    <name evidence="4" type="ORF">PQ455_16565</name>
</gene>
<evidence type="ECO:0000259" key="3">
    <source>
        <dbReference type="SMART" id="SM00849"/>
    </source>
</evidence>
<evidence type="ECO:0000313" key="4">
    <source>
        <dbReference type="EMBL" id="WCT73210.1"/>
    </source>
</evidence>
<comment type="similarity">
    <text evidence="1">Belongs to the metallo-beta-lactamase superfamily. Class-B beta-lactamase family.</text>
</comment>
<dbReference type="RefSeq" id="WP_273687264.1">
    <property type="nucleotide sequence ID" value="NZ_CP117411.1"/>
</dbReference>
<feature type="chain" id="PRO_5045662174" evidence="2">
    <location>
        <begin position="25"/>
        <end position="318"/>
    </location>
</feature>
<dbReference type="EMBL" id="CP117411">
    <property type="protein sequence ID" value="WCT73210.1"/>
    <property type="molecule type" value="Genomic_DNA"/>
</dbReference>
<dbReference type="PANTHER" id="PTHR42951:SF4">
    <property type="entry name" value="ACYL-COENZYME A THIOESTERASE MBLAC2"/>
    <property type="match status" value="1"/>
</dbReference>
<keyword evidence="5" id="KW-1185">Reference proteome</keyword>
<evidence type="ECO:0000313" key="5">
    <source>
        <dbReference type="Proteomes" id="UP001220395"/>
    </source>
</evidence>